<feature type="domain" description="Tf2-1-like SH3-like" evidence="2">
    <location>
        <begin position="103"/>
        <end position="165"/>
    </location>
</feature>
<dbReference type="Gene3D" id="3.30.420.10">
    <property type="entry name" value="Ribonuclease H-like superfamily/Ribonuclease H"/>
    <property type="match status" value="1"/>
</dbReference>
<dbReference type="PANTHER" id="PTHR37984:SF5">
    <property type="entry name" value="PROTEIN NYNRIN-LIKE"/>
    <property type="match status" value="1"/>
</dbReference>
<dbReference type="GO" id="GO:0003676">
    <property type="term" value="F:nucleic acid binding"/>
    <property type="evidence" value="ECO:0007669"/>
    <property type="project" value="InterPro"/>
</dbReference>
<gene>
    <name evidence="3" type="ORF">MA16_Dca016952</name>
</gene>
<reference evidence="3 4" key="1">
    <citation type="journal article" date="2016" name="Sci. Rep.">
        <title>The Dendrobium catenatum Lindl. genome sequence provides insights into polysaccharide synthase, floral development and adaptive evolution.</title>
        <authorList>
            <person name="Zhang G.Q."/>
            <person name="Xu Q."/>
            <person name="Bian C."/>
            <person name="Tsai W.C."/>
            <person name="Yeh C.M."/>
            <person name="Liu K.W."/>
            <person name="Yoshida K."/>
            <person name="Zhang L.S."/>
            <person name="Chang S.B."/>
            <person name="Chen F."/>
            <person name="Shi Y."/>
            <person name="Su Y.Y."/>
            <person name="Zhang Y.Q."/>
            <person name="Chen L.J."/>
            <person name="Yin Y."/>
            <person name="Lin M."/>
            <person name="Huang H."/>
            <person name="Deng H."/>
            <person name="Wang Z.W."/>
            <person name="Zhu S.L."/>
            <person name="Zhao X."/>
            <person name="Deng C."/>
            <person name="Niu S.C."/>
            <person name="Huang J."/>
            <person name="Wang M."/>
            <person name="Liu G.H."/>
            <person name="Yang H.J."/>
            <person name="Xiao X.J."/>
            <person name="Hsiao Y.Y."/>
            <person name="Wu W.L."/>
            <person name="Chen Y.Y."/>
            <person name="Mitsuda N."/>
            <person name="Ohme-Takagi M."/>
            <person name="Luo Y.B."/>
            <person name="Van de Peer Y."/>
            <person name="Liu Z.J."/>
        </authorList>
    </citation>
    <scope>NUCLEOTIDE SEQUENCE [LARGE SCALE GENOMIC DNA]</scope>
    <source>
        <tissue evidence="3">The whole plant</tissue>
    </source>
</reference>
<proteinExistence type="predicted"/>
<evidence type="ECO:0000313" key="4">
    <source>
        <dbReference type="Proteomes" id="UP000233837"/>
    </source>
</evidence>
<dbReference type="AlphaFoldDB" id="A0A2I0VWJ6"/>
<feature type="compositionally biased region" description="Polar residues" evidence="1">
    <location>
        <begin position="177"/>
        <end position="187"/>
    </location>
</feature>
<accession>A0A2I0VWJ6</accession>
<dbReference type="InterPro" id="IPR050951">
    <property type="entry name" value="Retrovirus_Pol_polyprotein"/>
</dbReference>
<sequence length="187" mass="20911">MLRCLVQEQSQSWDDILPQAEFAYNSMPNRSTGKCPFSIVYTKLPNHTVDIAMLPKCKSSAAASLAEQFANTLQDVRSKIIESNSKYKQAADQHRRQQIFSPGDLVMVRLRRERFAPGSYSKLSRRKVGPIPVLKKINDNAYIVDLPVEYNTSSTFNVADITPYHPPDNAPTMATPLEQSSSSTGET</sequence>
<dbReference type="InterPro" id="IPR056924">
    <property type="entry name" value="SH3_Tf2-1"/>
</dbReference>
<dbReference type="InterPro" id="IPR036397">
    <property type="entry name" value="RNaseH_sf"/>
</dbReference>
<dbReference type="Pfam" id="PF24626">
    <property type="entry name" value="SH3_Tf2-1"/>
    <property type="match status" value="1"/>
</dbReference>
<name>A0A2I0VWJ6_9ASPA</name>
<dbReference type="PANTHER" id="PTHR37984">
    <property type="entry name" value="PROTEIN CBG26694"/>
    <property type="match status" value="1"/>
</dbReference>
<organism evidence="3 4">
    <name type="scientific">Dendrobium catenatum</name>
    <dbReference type="NCBI Taxonomy" id="906689"/>
    <lineage>
        <taxon>Eukaryota</taxon>
        <taxon>Viridiplantae</taxon>
        <taxon>Streptophyta</taxon>
        <taxon>Embryophyta</taxon>
        <taxon>Tracheophyta</taxon>
        <taxon>Spermatophyta</taxon>
        <taxon>Magnoliopsida</taxon>
        <taxon>Liliopsida</taxon>
        <taxon>Asparagales</taxon>
        <taxon>Orchidaceae</taxon>
        <taxon>Epidendroideae</taxon>
        <taxon>Malaxideae</taxon>
        <taxon>Dendrobiinae</taxon>
        <taxon>Dendrobium</taxon>
    </lineage>
</organism>
<feature type="region of interest" description="Disordered" evidence="1">
    <location>
        <begin position="166"/>
        <end position="187"/>
    </location>
</feature>
<evidence type="ECO:0000313" key="3">
    <source>
        <dbReference type="EMBL" id="PKU67783.1"/>
    </source>
</evidence>
<dbReference type="Proteomes" id="UP000233837">
    <property type="component" value="Unassembled WGS sequence"/>
</dbReference>
<evidence type="ECO:0000256" key="1">
    <source>
        <dbReference type="SAM" id="MobiDB-lite"/>
    </source>
</evidence>
<dbReference type="EMBL" id="KZ503165">
    <property type="protein sequence ID" value="PKU67783.1"/>
    <property type="molecule type" value="Genomic_DNA"/>
</dbReference>
<evidence type="ECO:0000259" key="2">
    <source>
        <dbReference type="Pfam" id="PF24626"/>
    </source>
</evidence>
<keyword evidence="4" id="KW-1185">Reference proteome</keyword>
<protein>
    <recommendedName>
        <fullName evidence="2">Tf2-1-like SH3-like domain-containing protein</fullName>
    </recommendedName>
</protein>
<reference evidence="3 4" key="2">
    <citation type="journal article" date="2017" name="Nature">
        <title>The Apostasia genome and the evolution of orchids.</title>
        <authorList>
            <person name="Zhang G.Q."/>
            <person name="Liu K.W."/>
            <person name="Li Z."/>
            <person name="Lohaus R."/>
            <person name="Hsiao Y.Y."/>
            <person name="Niu S.C."/>
            <person name="Wang J.Y."/>
            <person name="Lin Y.C."/>
            <person name="Xu Q."/>
            <person name="Chen L.J."/>
            <person name="Yoshida K."/>
            <person name="Fujiwara S."/>
            <person name="Wang Z.W."/>
            <person name="Zhang Y.Q."/>
            <person name="Mitsuda N."/>
            <person name="Wang M."/>
            <person name="Liu G.H."/>
            <person name="Pecoraro L."/>
            <person name="Huang H.X."/>
            <person name="Xiao X.J."/>
            <person name="Lin M."/>
            <person name="Wu X.Y."/>
            <person name="Wu W.L."/>
            <person name="Chen Y.Y."/>
            <person name="Chang S.B."/>
            <person name="Sakamoto S."/>
            <person name="Ohme-Takagi M."/>
            <person name="Yagi M."/>
            <person name="Zeng S.J."/>
            <person name="Shen C.Y."/>
            <person name="Yeh C.M."/>
            <person name="Luo Y.B."/>
            <person name="Tsai W.C."/>
            <person name="Van de Peer Y."/>
            <person name="Liu Z.J."/>
        </authorList>
    </citation>
    <scope>NUCLEOTIDE SEQUENCE [LARGE SCALE GENOMIC DNA]</scope>
    <source>
        <tissue evidence="3">The whole plant</tissue>
    </source>
</reference>